<feature type="region of interest" description="Disordered" evidence="1">
    <location>
        <begin position="59"/>
        <end position="105"/>
    </location>
</feature>
<evidence type="ECO:0000313" key="2">
    <source>
        <dbReference type="EMBL" id="KFD63090.1"/>
    </source>
</evidence>
<dbReference type="AlphaFoldDB" id="A0A085N0U4"/>
<name>A0A085N0U4_9BILA</name>
<gene>
    <name evidence="2" type="ORF">M514_24770</name>
</gene>
<protein>
    <submittedName>
        <fullName evidence="2">Uncharacterized protein</fullName>
    </submittedName>
</protein>
<reference evidence="2" key="1">
    <citation type="journal article" date="2014" name="Nat. Genet.">
        <title>Genome and transcriptome of the porcine whipworm Trichuris suis.</title>
        <authorList>
            <person name="Jex A.R."/>
            <person name="Nejsum P."/>
            <person name="Schwarz E.M."/>
            <person name="Hu L."/>
            <person name="Young N.D."/>
            <person name="Hall R.S."/>
            <person name="Korhonen P.K."/>
            <person name="Liao S."/>
            <person name="Thamsborg S."/>
            <person name="Xia J."/>
            <person name="Xu P."/>
            <person name="Wang S."/>
            <person name="Scheerlinck J.P."/>
            <person name="Hofmann A."/>
            <person name="Sternberg P.W."/>
            <person name="Wang J."/>
            <person name="Gasser R.B."/>
        </authorList>
    </citation>
    <scope>NUCLEOTIDE SEQUENCE [LARGE SCALE GENOMIC DNA]</scope>
    <source>
        <strain evidence="2">DCEP-RM93F</strain>
    </source>
</reference>
<organism evidence="2">
    <name type="scientific">Trichuris suis</name>
    <name type="common">pig whipworm</name>
    <dbReference type="NCBI Taxonomy" id="68888"/>
    <lineage>
        <taxon>Eukaryota</taxon>
        <taxon>Metazoa</taxon>
        <taxon>Ecdysozoa</taxon>
        <taxon>Nematoda</taxon>
        <taxon>Enoplea</taxon>
        <taxon>Dorylaimia</taxon>
        <taxon>Trichinellida</taxon>
        <taxon>Trichuridae</taxon>
        <taxon>Trichuris</taxon>
    </lineage>
</organism>
<evidence type="ECO:0000256" key="1">
    <source>
        <dbReference type="SAM" id="MobiDB-lite"/>
    </source>
</evidence>
<accession>A0A085N0U4</accession>
<dbReference type="Proteomes" id="UP000030758">
    <property type="component" value="Unassembled WGS sequence"/>
</dbReference>
<feature type="non-terminal residue" evidence="2">
    <location>
        <position position="105"/>
    </location>
</feature>
<sequence>MELDVCTIGIMKENKWIKKMNVMKLLTDEKVLKKREMMKKWYESINEEDLKHSRKNILKNNGKIPEFTLKREQQRTQVETGDSQQDKGKQKHVSQRQKRSKSEAQ</sequence>
<proteinExistence type="predicted"/>
<dbReference type="EMBL" id="KL367581">
    <property type="protein sequence ID" value="KFD63090.1"/>
    <property type="molecule type" value="Genomic_DNA"/>
</dbReference>
<feature type="compositionally biased region" description="Basic residues" evidence="1">
    <location>
        <begin position="89"/>
        <end position="99"/>
    </location>
</feature>